<dbReference type="Proteomes" id="UP000184543">
    <property type="component" value="Unassembled WGS sequence"/>
</dbReference>
<organism evidence="1 2">
    <name type="scientific">Pseudozobellia thermophila</name>
    <dbReference type="NCBI Taxonomy" id="192903"/>
    <lineage>
        <taxon>Bacteria</taxon>
        <taxon>Pseudomonadati</taxon>
        <taxon>Bacteroidota</taxon>
        <taxon>Flavobacteriia</taxon>
        <taxon>Flavobacteriales</taxon>
        <taxon>Flavobacteriaceae</taxon>
        <taxon>Pseudozobellia</taxon>
    </lineage>
</organism>
<name>A0A1M6M1V6_9FLAO</name>
<keyword evidence="2" id="KW-1185">Reference proteome</keyword>
<dbReference type="AlphaFoldDB" id="A0A1M6M1V6"/>
<dbReference type="InterPro" id="IPR025460">
    <property type="entry name" value="DUF4280"/>
</dbReference>
<evidence type="ECO:0000313" key="2">
    <source>
        <dbReference type="Proteomes" id="UP000184543"/>
    </source>
</evidence>
<dbReference type="STRING" id="192903.SAMN04488513_108140"/>
<evidence type="ECO:0000313" key="1">
    <source>
        <dbReference type="EMBL" id="SHJ77432.1"/>
    </source>
</evidence>
<reference evidence="2" key="1">
    <citation type="submission" date="2016-11" db="EMBL/GenBank/DDBJ databases">
        <authorList>
            <person name="Varghese N."/>
            <person name="Submissions S."/>
        </authorList>
    </citation>
    <scope>NUCLEOTIDE SEQUENCE [LARGE SCALE GENOMIC DNA]</scope>
    <source>
        <strain evidence="2">DSM 19858</strain>
    </source>
</reference>
<accession>A0A1M6M1V6</accession>
<dbReference type="EMBL" id="FQYU01000008">
    <property type="protein sequence ID" value="SHJ77432.1"/>
    <property type="molecule type" value="Genomic_DNA"/>
</dbReference>
<evidence type="ECO:0008006" key="3">
    <source>
        <dbReference type="Google" id="ProtNLM"/>
    </source>
</evidence>
<proteinExistence type="predicted"/>
<protein>
    <recommendedName>
        <fullName evidence="3">DUF4280 domain-containing protein</fullName>
    </recommendedName>
</protein>
<sequence>MARRDYVVEGAQLECTLGTAPGELVVTSQQKVRVKKKLKATNKDKMLKPPFFGSCTCSSPNPPCSPVFKEWRLTSKKSTMGDKTFLMADSKIQCEKGGTITIKDVGQDLVGTGKKEPELDDKYPELKGEIIFANGYLSSSMGGTLNALLDFNPDEPDPGLRRGHNMNEDDKLDPDDMLTPLELENINAKIKKDQADAKERREALKKELIRNIPNLAPFPLRTSPVVPPLSPIPLTVPIIQEMKINLPTVLKSVPEFTSEEIKDTFWGYWNQIGNFHRGSQTYAKYFNAENREHFLNGSHGLGSNAAHRMDHGIAQGYHWAMYQWGIIPKDEVDETKEKVPYIESYSPAYKPITIVMHSQGNAPGVGFALGAMKYANELGWEQIPLNLIFLGVHQPKNLWDHEYDKFIKARTQHFHADSDFWDTISILDKGLFLFGGKLGKVNTVVKQIRANKEDYNILKYLNGISELFSQEHHKLRNKRGIYEHVKAITDFNAIKERAVQFTFTNDHADIVCRDGDIPEIDSACDPKIDSTLFSVEFFSNQVPAHYAKDQGKEIVELKEGGFLVIPPYAAVPRLNAKEDKKAKDGVKIETWNDYRSIAIDWGNAMAKYKRLKKEYERLTGRKMTLTEFLISPLYKKGKEVVKSQQLKKAYRMVVYHYARIQIADLYAHFSPVEFIHNEKILESKYFEDSLGNTSIWERIKKAGESKFYRVEYSKTPKEIKDLNDEEKEAWKEQERIEAKNYVDGDGMNVLIDTTIANTDYIQNVINAYVHNDGEAKKQLYDEPKRSDKEIAAFEKLMKQIGDSVPEHLRKATEMKMPTNQEIEKIQKYIQSFDNE</sequence>
<dbReference type="OrthoDB" id="1211274at2"/>
<dbReference type="RefSeq" id="WP_072995063.1">
    <property type="nucleotide sequence ID" value="NZ_FQYU01000008.1"/>
</dbReference>
<dbReference type="Pfam" id="PF14107">
    <property type="entry name" value="DUF4280"/>
    <property type="match status" value="1"/>
</dbReference>
<gene>
    <name evidence="1" type="ORF">SAMN04488513_108140</name>
</gene>